<keyword evidence="4" id="KW-1133">Transmembrane helix</keyword>
<sequence length="258" mass="28821">RIDVVGGSFEWKTTVFRVPNAIYEIVAKIEKPDRRPSWGAIQVVLLSTTPPAVSVRCQTPTLCYPFEPIGQKINPVRVGLVGLCSEDCDGALVFEWEMYGVNNSTETHLPEAREYIVGVNEQKMALSDDFFKIYYPTYGDFIAKLTVTNEDGYAGIADLFLHINKPPEGGTCQVDNTDGKALIDRFFVTCKDWEDPEGTDVEHFAFWTMNLDTGALLFLIYGPESKASLVLPYGDFQLGVDIKDKEEAVQRINITTVS</sequence>
<evidence type="ECO:0000256" key="1">
    <source>
        <dbReference type="ARBA" id="ARBA00004370"/>
    </source>
</evidence>
<dbReference type="PANTHER" id="PTHR46730">
    <property type="entry name" value="POLYCYSTIN-1"/>
    <property type="match status" value="1"/>
</dbReference>
<dbReference type="InterPro" id="IPR002859">
    <property type="entry name" value="PKD/REJ-like"/>
</dbReference>
<accession>A0ABM1RZ28</accession>
<protein>
    <submittedName>
        <fullName evidence="8">Uncharacterized protein LOC111084144</fullName>
    </submittedName>
</protein>
<comment type="subcellular location">
    <subcellularLocation>
        <location evidence="1">Membrane</location>
    </subcellularLocation>
</comment>
<dbReference type="Pfam" id="PF02010">
    <property type="entry name" value="REJ"/>
    <property type="match status" value="1"/>
</dbReference>
<name>A0ABM1RZ28_LIMPO</name>
<evidence type="ECO:0000313" key="8">
    <source>
        <dbReference type="RefSeq" id="XP_022236633.1"/>
    </source>
</evidence>
<dbReference type="RefSeq" id="XP_022236633.1">
    <property type="nucleotide sequence ID" value="XM_022380925.1"/>
</dbReference>
<dbReference type="Proteomes" id="UP000694941">
    <property type="component" value="Unplaced"/>
</dbReference>
<keyword evidence="5" id="KW-0472">Membrane</keyword>
<keyword evidence="7" id="KW-1185">Reference proteome</keyword>
<keyword evidence="3" id="KW-0677">Repeat</keyword>
<organism evidence="7 8">
    <name type="scientific">Limulus polyphemus</name>
    <name type="common">Atlantic horseshoe crab</name>
    <dbReference type="NCBI Taxonomy" id="6850"/>
    <lineage>
        <taxon>Eukaryota</taxon>
        <taxon>Metazoa</taxon>
        <taxon>Ecdysozoa</taxon>
        <taxon>Arthropoda</taxon>
        <taxon>Chelicerata</taxon>
        <taxon>Merostomata</taxon>
        <taxon>Xiphosura</taxon>
        <taxon>Limulidae</taxon>
        <taxon>Limulus</taxon>
    </lineage>
</organism>
<feature type="domain" description="PKD/REJ-like" evidence="6">
    <location>
        <begin position="19"/>
        <end position="255"/>
    </location>
</feature>
<feature type="non-terminal residue" evidence="8">
    <location>
        <position position="1"/>
    </location>
</feature>
<keyword evidence="2" id="KW-0812">Transmembrane</keyword>
<reference evidence="8" key="1">
    <citation type="submission" date="2025-08" db="UniProtKB">
        <authorList>
            <consortium name="RefSeq"/>
        </authorList>
    </citation>
    <scope>IDENTIFICATION</scope>
    <source>
        <tissue evidence="8">Muscle</tissue>
    </source>
</reference>
<evidence type="ECO:0000256" key="3">
    <source>
        <dbReference type="ARBA" id="ARBA00022737"/>
    </source>
</evidence>
<evidence type="ECO:0000313" key="7">
    <source>
        <dbReference type="Proteomes" id="UP000694941"/>
    </source>
</evidence>
<dbReference type="PANTHER" id="PTHR46730:SF1">
    <property type="entry name" value="PLAT DOMAIN-CONTAINING PROTEIN"/>
    <property type="match status" value="1"/>
</dbReference>
<evidence type="ECO:0000256" key="5">
    <source>
        <dbReference type="ARBA" id="ARBA00023136"/>
    </source>
</evidence>
<evidence type="ECO:0000259" key="6">
    <source>
        <dbReference type="Pfam" id="PF02010"/>
    </source>
</evidence>
<gene>
    <name evidence="8" type="primary">LOC111084144</name>
</gene>
<feature type="non-terminal residue" evidence="8">
    <location>
        <position position="258"/>
    </location>
</feature>
<evidence type="ECO:0000256" key="4">
    <source>
        <dbReference type="ARBA" id="ARBA00022989"/>
    </source>
</evidence>
<evidence type="ECO:0000256" key="2">
    <source>
        <dbReference type="ARBA" id="ARBA00022692"/>
    </source>
</evidence>
<proteinExistence type="predicted"/>
<dbReference type="GeneID" id="111084144"/>